<proteinExistence type="inferred from homology"/>
<evidence type="ECO:0000313" key="6">
    <source>
        <dbReference type="EMBL" id="MBO3083025.1"/>
    </source>
</evidence>
<reference evidence="6 7" key="1">
    <citation type="submission" date="2021-03" db="EMBL/GenBank/DDBJ databases">
        <title>novel species in genus Cellulomonas.</title>
        <authorList>
            <person name="Zhang G."/>
        </authorList>
    </citation>
    <scope>NUCLEOTIDE SEQUENCE [LARGE SCALE GENOMIC DNA]</scope>
    <source>
        <strain evidence="7">zg-ZUI188</strain>
    </source>
</reference>
<comment type="caution">
    <text evidence="6">The sequence shown here is derived from an EMBL/GenBank/DDBJ whole genome shotgun (WGS) entry which is preliminary data.</text>
</comment>
<keyword evidence="7" id="KW-1185">Reference proteome</keyword>
<keyword evidence="6" id="KW-0540">Nuclease</keyword>
<comment type="similarity">
    <text evidence="1">Belongs to the type-I restriction system S methylase family.</text>
</comment>
<keyword evidence="2" id="KW-0680">Restriction system</keyword>
<dbReference type="Gene3D" id="3.90.220.20">
    <property type="entry name" value="DNA methylase specificity domains"/>
    <property type="match status" value="2"/>
</dbReference>
<protein>
    <submittedName>
        <fullName evidence="6">Restriction endonuclease subunit S</fullName>
    </submittedName>
</protein>
<gene>
    <name evidence="6" type="ORF">J4035_00080</name>
</gene>
<feature type="domain" description="Type I restriction modification DNA specificity" evidence="5">
    <location>
        <begin position="73"/>
        <end position="243"/>
    </location>
</feature>
<dbReference type="Gene3D" id="1.10.287.1120">
    <property type="entry name" value="Bipartite methylase S protein"/>
    <property type="match status" value="1"/>
</dbReference>
<dbReference type="Proteomes" id="UP000678317">
    <property type="component" value="Unassembled WGS sequence"/>
</dbReference>
<keyword evidence="3" id="KW-0238">DNA-binding</keyword>
<dbReference type="GO" id="GO:0004519">
    <property type="term" value="F:endonuclease activity"/>
    <property type="evidence" value="ECO:0007669"/>
    <property type="project" value="UniProtKB-KW"/>
</dbReference>
<dbReference type="Pfam" id="PF01420">
    <property type="entry name" value="Methylase_S"/>
    <property type="match status" value="1"/>
</dbReference>
<dbReference type="PANTHER" id="PTHR43140">
    <property type="entry name" value="TYPE-1 RESTRICTION ENZYME ECOKI SPECIFICITY PROTEIN"/>
    <property type="match status" value="1"/>
</dbReference>
<evidence type="ECO:0000256" key="4">
    <source>
        <dbReference type="ARBA" id="ARBA00038652"/>
    </source>
</evidence>
<dbReference type="InterPro" id="IPR044946">
    <property type="entry name" value="Restrct_endonuc_typeI_TRD_sf"/>
</dbReference>
<dbReference type="InterPro" id="IPR051212">
    <property type="entry name" value="Type-I_RE_S_subunit"/>
</dbReference>
<comment type="subunit">
    <text evidence="4">The methyltransferase is composed of M and S polypeptides.</text>
</comment>
<evidence type="ECO:0000259" key="5">
    <source>
        <dbReference type="Pfam" id="PF01420"/>
    </source>
</evidence>
<name>A0ABS3SBA8_9CELL</name>
<sequence>MPVFVPPPDEQRAITDFLDEQTSRIDALIAKQTQLITTLRERRTAAVMTVLASGLRGGEARPDGRISWLTSVPVSWTVSRLSWVFGQIGSGTTPANEDQLDAEAGDVAWVTTSELREATITATRRTVSLQTVANLSALQVYPQGSLLIAMYGATVGRIGTLGIPAATNQACCALAKCTSGSARFFYFVLLAAREHLIARAVGAGQPNINQDTIRSLRVPVPPHHEQFEIAAHLDQLTARIDRLIDETEQHIALATERRAALIAAAVAGQFNVRLREGVAEEVA</sequence>
<dbReference type="PANTHER" id="PTHR43140:SF1">
    <property type="entry name" value="TYPE I RESTRICTION ENZYME ECOKI SPECIFICITY SUBUNIT"/>
    <property type="match status" value="1"/>
</dbReference>
<evidence type="ECO:0000313" key="7">
    <source>
        <dbReference type="Proteomes" id="UP000678317"/>
    </source>
</evidence>
<evidence type="ECO:0000256" key="2">
    <source>
        <dbReference type="ARBA" id="ARBA00022747"/>
    </source>
</evidence>
<evidence type="ECO:0000256" key="3">
    <source>
        <dbReference type="ARBA" id="ARBA00023125"/>
    </source>
</evidence>
<evidence type="ECO:0000256" key="1">
    <source>
        <dbReference type="ARBA" id="ARBA00010923"/>
    </source>
</evidence>
<dbReference type="RefSeq" id="WP_208288098.1">
    <property type="nucleotide sequence ID" value="NZ_CP074404.1"/>
</dbReference>
<keyword evidence="6" id="KW-0255">Endonuclease</keyword>
<accession>A0ABS3SBA8</accession>
<dbReference type="InterPro" id="IPR000055">
    <property type="entry name" value="Restrct_endonuc_typeI_TRD"/>
</dbReference>
<dbReference type="SUPFAM" id="SSF116734">
    <property type="entry name" value="DNA methylase specificity domain"/>
    <property type="match status" value="2"/>
</dbReference>
<dbReference type="EMBL" id="JAGFBM010000001">
    <property type="protein sequence ID" value="MBO3083025.1"/>
    <property type="molecule type" value="Genomic_DNA"/>
</dbReference>
<keyword evidence="6" id="KW-0378">Hydrolase</keyword>
<organism evidence="6 7">
    <name type="scientific">Cellulomonas fengjieae</name>
    <dbReference type="NCBI Taxonomy" id="2819978"/>
    <lineage>
        <taxon>Bacteria</taxon>
        <taxon>Bacillati</taxon>
        <taxon>Actinomycetota</taxon>
        <taxon>Actinomycetes</taxon>
        <taxon>Micrococcales</taxon>
        <taxon>Cellulomonadaceae</taxon>
        <taxon>Cellulomonas</taxon>
    </lineage>
</organism>